<dbReference type="RefSeq" id="WP_070989724.1">
    <property type="nucleotide sequence ID" value="NZ_CBCSHD010000002.1"/>
</dbReference>
<reference evidence="1 2" key="1">
    <citation type="submission" date="2016-10" db="EMBL/GenBank/DDBJ databases">
        <title>Pseudoalteromonas amylolytica sp. nov., isolated from the surface seawater.</title>
        <authorList>
            <person name="Wu Y.-H."/>
            <person name="Cheng H."/>
            <person name="Jin X.-B."/>
            <person name="Wang C.-S."/>
            <person name="Xu X.-W."/>
        </authorList>
    </citation>
    <scope>NUCLEOTIDE SEQUENCE [LARGE SCALE GENOMIC DNA]</scope>
    <source>
        <strain evidence="1 2">JCM 12483</strain>
    </source>
</reference>
<dbReference type="OrthoDB" id="8477563at2"/>
<dbReference type="Proteomes" id="UP000180253">
    <property type="component" value="Unassembled WGS sequence"/>
</dbReference>
<evidence type="ECO:0000313" key="2">
    <source>
        <dbReference type="Proteomes" id="UP000180253"/>
    </source>
</evidence>
<keyword evidence="2" id="KW-1185">Reference proteome</keyword>
<dbReference type="AlphaFoldDB" id="A0A1S1NGK9"/>
<protein>
    <submittedName>
        <fullName evidence="1">Uncharacterized protein</fullName>
    </submittedName>
</protein>
<proteinExistence type="predicted"/>
<name>A0A1S1NGK9_9GAMM</name>
<sequence length="487" mass="56399">MNKLIFGLLNPFGEQLNALQSKMRELTIAFSRYRYRKEIFEGHNIAAILSMAVEKGADYCLIQSIGHVIDEQWYLPHWQRQGFHQSISELCQQQDFLVAGQLYRSDNHTLGIESNCILVNVSQYHRAGQPEFGEIDWQMREVVSVASEVALDDSEQWQKKKQPCDAQGWQFVLHSLEQGLHVKAFSQDINYNRFDLNVPKTQQVFAECLLGSPALSEVENKLAPAQLEFLQRAQKQTKNSKRGVFLLNIESYDDLDNEPKGHALDSVFSVAAGFKAYRILATQGFHANSQVVFFDYSQQALAVRKFIVEHWDGENFPAFVKKIFEHFPEPDCFYQLWHNTDTNNIDWQDLECLWQTELKRWGGAQSFKVQWQRFKTLPHRYMHIDVLENQQTLFDAIKGAGNSYIWWSNAFFTIYSLWHFSAQQRKSFYHQWVSSLAHYAADCRVNGADHNNYAVNGLTALGYLHLLDKQTGGELFPQALPCLDIQF</sequence>
<organism evidence="1 2">
    <name type="scientific">Pseudoalteromonas byunsanensis</name>
    <dbReference type="NCBI Taxonomy" id="327939"/>
    <lineage>
        <taxon>Bacteria</taxon>
        <taxon>Pseudomonadati</taxon>
        <taxon>Pseudomonadota</taxon>
        <taxon>Gammaproteobacteria</taxon>
        <taxon>Alteromonadales</taxon>
        <taxon>Pseudoalteromonadaceae</taxon>
        <taxon>Pseudoalteromonas</taxon>
    </lineage>
</organism>
<gene>
    <name evidence="1" type="ORF">BIW53_00830</name>
</gene>
<comment type="caution">
    <text evidence="1">The sequence shown here is derived from an EMBL/GenBank/DDBJ whole genome shotgun (WGS) entry which is preliminary data.</text>
</comment>
<evidence type="ECO:0000313" key="1">
    <source>
        <dbReference type="EMBL" id="OHU97666.1"/>
    </source>
</evidence>
<dbReference type="STRING" id="327939.BIW53_00830"/>
<dbReference type="EMBL" id="MNAN01000009">
    <property type="protein sequence ID" value="OHU97666.1"/>
    <property type="molecule type" value="Genomic_DNA"/>
</dbReference>
<accession>A0A1S1NGK9</accession>